<organism evidence="4">
    <name type="scientific">Caenorhabditis brenneri</name>
    <name type="common">Nematode worm</name>
    <dbReference type="NCBI Taxonomy" id="135651"/>
    <lineage>
        <taxon>Eukaryota</taxon>
        <taxon>Metazoa</taxon>
        <taxon>Ecdysozoa</taxon>
        <taxon>Nematoda</taxon>
        <taxon>Chromadorea</taxon>
        <taxon>Rhabditida</taxon>
        <taxon>Rhabditina</taxon>
        <taxon>Rhabditomorpha</taxon>
        <taxon>Rhabditoidea</taxon>
        <taxon>Rhabditidae</taxon>
        <taxon>Peloderinae</taxon>
        <taxon>Caenorhabditis</taxon>
    </lineage>
</organism>
<feature type="compositionally biased region" description="Basic and acidic residues" evidence="1">
    <location>
        <begin position="682"/>
        <end position="691"/>
    </location>
</feature>
<feature type="region of interest" description="Disordered" evidence="1">
    <location>
        <begin position="256"/>
        <end position="440"/>
    </location>
</feature>
<feature type="compositionally biased region" description="Low complexity" evidence="1">
    <location>
        <begin position="852"/>
        <end position="864"/>
    </location>
</feature>
<keyword evidence="4" id="KW-1185">Reference proteome</keyword>
<feature type="region of interest" description="Disordered" evidence="1">
    <location>
        <begin position="100"/>
        <end position="202"/>
    </location>
</feature>
<evidence type="ECO:0000259" key="2">
    <source>
        <dbReference type="Pfam" id="PF21539"/>
    </source>
</evidence>
<dbReference type="InterPro" id="IPR048386">
    <property type="entry name" value="Med15_C"/>
</dbReference>
<feature type="compositionally biased region" description="Low complexity" evidence="1">
    <location>
        <begin position="421"/>
        <end position="440"/>
    </location>
</feature>
<feature type="compositionally biased region" description="Low complexity" evidence="1">
    <location>
        <begin position="148"/>
        <end position="186"/>
    </location>
</feature>
<reference evidence="4" key="1">
    <citation type="submission" date="2011-07" db="EMBL/GenBank/DDBJ databases">
        <authorList>
            <consortium name="Caenorhabditis brenneri Sequencing and Analysis Consortium"/>
            <person name="Wilson R.K."/>
        </authorList>
    </citation>
    <scope>NUCLEOTIDE SEQUENCE [LARGE SCALE GENOMIC DNA]</scope>
    <source>
        <strain evidence="4">PB2801</strain>
    </source>
</reference>
<evidence type="ECO:0000256" key="1">
    <source>
        <dbReference type="SAM" id="MobiDB-lite"/>
    </source>
</evidence>
<dbReference type="InParanoid" id="G0MCA2"/>
<dbReference type="AlphaFoldDB" id="G0MCA2"/>
<accession>G0MCA2</accession>
<dbReference type="OrthoDB" id="445326at2759"/>
<feature type="compositionally biased region" description="Pro residues" evidence="1">
    <location>
        <begin position="486"/>
        <end position="498"/>
    </location>
</feature>
<feature type="compositionally biased region" description="Low complexity" evidence="1">
    <location>
        <begin position="299"/>
        <end position="414"/>
    </location>
</feature>
<evidence type="ECO:0000313" key="3">
    <source>
        <dbReference type="EMBL" id="EGT45742.1"/>
    </source>
</evidence>
<feature type="region of interest" description="Disordered" evidence="1">
    <location>
        <begin position="671"/>
        <end position="706"/>
    </location>
</feature>
<dbReference type="STRING" id="135651.G0MCA2"/>
<feature type="compositionally biased region" description="Polar residues" evidence="1">
    <location>
        <begin position="109"/>
        <end position="146"/>
    </location>
</feature>
<evidence type="ECO:0000313" key="4">
    <source>
        <dbReference type="Proteomes" id="UP000008068"/>
    </source>
</evidence>
<sequence>MQNFGGPPQGQMYGGGGGGPGPQQQQMQGGPQVSSVLGVYEGFPRPTGLHGKHIAQYKGWRAQNPQTSGRQQVIRVVKMEPSNPQDMSLYGFNQAQVQTVRPQARPMSRQPQQSPHMQAVGSQALSSQARSPQAFNQPQTMSSQAMNPRPMSRQPQQSPLMQAVSSQAQSSPPVAVDAPQQPQQQKPKMKVPRSREEFESQLHQFQTSKIAVLNQMHASRQITPEQLQNEIHLLNERINGAYSKYMAQVNVFNTQQQQQAQAQMQAQRGGPGGPGPSPSQQMPPPQMMSVADKKKLAEMQQAKRMHAQQQQQQRGPNQHQFQQPMQQQQQQMQQQQQQMRMQQQPQYPQGYRQQQPQYPGMQQQQQQQQMQQQGMGMTPQMQQQHMQQQQQHNQQQQIQQQQPQTPQQPHGGPPSVQSGNQHQQQQQFQQQQQYYQQQQNQQQMHLQHQQMQAQQQAQQAQMAHAQQAQQAQMAQQQAATPAPSQEAPPTPAVPAPPAEKPEDVKYKELLKEMRAQYYDVITSMHKRQAQQKGLVQMINILEGDRVVPFDQLINLKSSLHRLMIRDVPTFPMLEELRKIYMNTQEEREAHMNKPPLKEEDPGFDELVAGVKKRLHARHEEDEDPMGIQPFHSVRHLKIRVPDFVRKLCGDPTDKEAKEALREEVLGTSSLKRARVEDESEEKDVKKVKTEEKEEEEDTASQHSVDVEEDISNIPQVFVLKTVFDQRKPWIMPPKAREELLKLSNWSIDPHCLPSCSTTPFIIILVRSPSLHVNPLRISLPRSYPSDPCTIQFDRTFPETSEYGPLLQKLFEKALGNKKSVRNLTDFVEAYQAACEEYQLYLPKYQMAAGETSPSDQSQSSTQSSAKTPEMGYPRPAAVMNNHPIAHKGIVM</sequence>
<feature type="region of interest" description="Disordered" evidence="1">
    <location>
        <begin position="1"/>
        <end position="41"/>
    </location>
</feature>
<name>G0MCA2_CAEBE</name>
<dbReference type="eggNOG" id="ENOG502QQV3">
    <property type="taxonomic scope" value="Eukaryota"/>
</dbReference>
<dbReference type="Pfam" id="PF21539">
    <property type="entry name" value="Med15_C"/>
    <property type="match status" value="1"/>
</dbReference>
<protein>
    <recommendedName>
        <fullName evidence="2">ARC105/Med15 mediator subunit C-terminal domain-containing protein</fullName>
    </recommendedName>
</protein>
<dbReference type="EMBL" id="GL379789">
    <property type="protein sequence ID" value="EGT45742.1"/>
    <property type="molecule type" value="Genomic_DNA"/>
</dbReference>
<feature type="compositionally biased region" description="Low complexity" evidence="1">
    <location>
        <begin position="22"/>
        <end position="32"/>
    </location>
</feature>
<proteinExistence type="predicted"/>
<dbReference type="Proteomes" id="UP000008068">
    <property type="component" value="Unassembled WGS sequence"/>
</dbReference>
<gene>
    <name evidence="3" type="ORF">CAEBREN_22018</name>
</gene>
<feature type="compositionally biased region" description="Low complexity" evidence="1">
    <location>
        <begin position="463"/>
        <end position="479"/>
    </location>
</feature>
<feature type="region of interest" description="Disordered" evidence="1">
    <location>
        <begin position="848"/>
        <end position="879"/>
    </location>
</feature>
<feature type="compositionally biased region" description="Gly residues" evidence="1">
    <location>
        <begin position="12"/>
        <end position="21"/>
    </location>
</feature>
<dbReference type="FunCoup" id="G0MCA2">
    <property type="interactions" value="1856"/>
</dbReference>
<feature type="compositionally biased region" description="Pro residues" evidence="1">
    <location>
        <begin position="273"/>
        <end position="286"/>
    </location>
</feature>
<dbReference type="OMA" id="PYHEHIK"/>
<dbReference type="HOGENOM" id="CLU_015437_0_0_1"/>
<feature type="region of interest" description="Disordered" evidence="1">
    <location>
        <begin position="463"/>
        <end position="501"/>
    </location>
</feature>
<feature type="domain" description="ARC105/Med15 mediator subunit C-terminal" evidence="2">
    <location>
        <begin position="732"/>
        <end position="835"/>
    </location>
</feature>
<feature type="compositionally biased region" description="Low complexity" evidence="1">
    <location>
        <begin position="256"/>
        <end position="268"/>
    </location>
</feature>
<feature type="compositionally biased region" description="Low complexity" evidence="1">
    <location>
        <begin position="1"/>
        <end position="11"/>
    </location>
</feature>